<evidence type="ECO:0000256" key="2">
    <source>
        <dbReference type="SAM" id="Phobius"/>
    </source>
</evidence>
<proteinExistence type="predicted"/>
<keyword evidence="5" id="KW-1185">Reference proteome</keyword>
<protein>
    <submittedName>
        <fullName evidence="4">Uncharacterized protein</fullName>
    </submittedName>
</protein>
<sequence>MEGPRLYLVLNLLFLCCLYNQTEGQNATSENITTVTTTTSTQIPTTTFVVAQRSNMFGLSDTEYSILIIVVCLVVFFCVVVCICWCICWCSCCRKLRHRHVDHVSNSVEHEYYRHKPPREPSEYGYKSSEGTYDDFHRNAQDSDRGRRYHNHGALYRSDRYSASRYGSETSGRYVKSNRKSEDSYTGRSRSYDDNRSRTDDSHSERTYHTRERGDHPDAEPRHVVETREVEQYVAPSESEFPRSEVALPVGQVLYGDSQMVYPQAIATTQTVYPQYVGGVAPYTTSNSGFMSGYVYTS</sequence>
<evidence type="ECO:0000256" key="1">
    <source>
        <dbReference type="SAM" id="MobiDB-lite"/>
    </source>
</evidence>
<comment type="caution">
    <text evidence="4">The sequence shown here is derived from an EMBL/GenBank/DDBJ whole genome shotgun (WGS) entry which is preliminary data.</text>
</comment>
<feature type="chain" id="PRO_5043591012" evidence="3">
    <location>
        <begin position="25"/>
        <end position="298"/>
    </location>
</feature>
<dbReference type="EMBL" id="CAIIXF020000007">
    <property type="protein sequence ID" value="CAH1790324.1"/>
    <property type="molecule type" value="Genomic_DNA"/>
</dbReference>
<dbReference type="AlphaFoldDB" id="A0A8J1UYS2"/>
<name>A0A8J1UYS2_OWEFU</name>
<feature type="region of interest" description="Disordered" evidence="1">
    <location>
        <begin position="167"/>
        <end position="224"/>
    </location>
</feature>
<feature type="region of interest" description="Disordered" evidence="1">
    <location>
        <begin position="109"/>
        <end position="149"/>
    </location>
</feature>
<feature type="compositionally biased region" description="Basic and acidic residues" evidence="1">
    <location>
        <begin position="134"/>
        <end position="146"/>
    </location>
</feature>
<dbReference type="Proteomes" id="UP000749559">
    <property type="component" value="Unassembled WGS sequence"/>
</dbReference>
<accession>A0A8J1UYS2</accession>
<keyword evidence="3" id="KW-0732">Signal</keyword>
<reference evidence="4" key="1">
    <citation type="submission" date="2022-03" db="EMBL/GenBank/DDBJ databases">
        <authorList>
            <person name="Martin C."/>
        </authorList>
    </citation>
    <scope>NUCLEOTIDE SEQUENCE</scope>
</reference>
<organism evidence="4 5">
    <name type="scientific">Owenia fusiformis</name>
    <name type="common">Polychaete worm</name>
    <dbReference type="NCBI Taxonomy" id="6347"/>
    <lineage>
        <taxon>Eukaryota</taxon>
        <taxon>Metazoa</taxon>
        <taxon>Spiralia</taxon>
        <taxon>Lophotrochozoa</taxon>
        <taxon>Annelida</taxon>
        <taxon>Polychaeta</taxon>
        <taxon>Sedentaria</taxon>
        <taxon>Canalipalpata</taxon>
        <taxon>Sabellida</taxon>
        <taxon>Oweniida</taxon>
        <taxon>Oweniidae</taxon>
        <taxon>Owenia</taxon>
    </lineage>
</organism>
<feature type="transmembrane region" description="Helical" evidence="2">
    <location>
        <begin position="64"/>
        <end position="90"/>
    </location>
</feature>
<keyword evidence="2" id="KW-0812">Transmembrane</keyword>
<feature type="compositionally biased region" description="Basic and acidic residues" evidence="1">
    <location>
        <begin position="109"/>
        <end position="122"/>
    </location>
</feature>
<evidence type="ECO:0000313" key="4">
    <source>
        <dbReference type="EMBL" id="CAH1790324.1"/>
    </source>
</evidence>
<feature type="compositionally biased region" description="Basic and acidic residues" evidence="1">
    <location>
        <begin position="179"/>
        <end position="224"/>
    </location>
</feature>
<keyword evidence="2" id="KW-1133">Transmembrane helix</keyword>
<feature type="signal peptide" evidence="3">
    <location>
        <begin position="1"/>
        <end position="24"/>
    </location>
</feature>
<keyword evidence="2" id="KW-0472">Membrane</keyword>
<evidence type="ECO:0000313" key="5">
    <source>
        <dbReference type="Proteomes" id="UP000749559"/>
    </source>
</evidence>
<gene>
    <name evidence="4" type="ORF">OFUS_LOCUS15538</name>
</gene>
<evidence type="ECO:0000256" key="3">
    <source>
        <dbReference type="SAM" id="SignalP"/>
    </source>
</evidence>